<reference evidence="3 4" key="1">
    <citation type="journal article" date="2024" name="Plant J.">
        <title>Genome sequences and population genomics reveal climatic adaptation and genomic divergence between two closely related sweetgum species.</title>
        <authorList>
            <person name="Xu W.Q."/>
            <person name="Ren C.Q."/>
            <person name="Zhang X.Y."/>
            <person name="Comes H.P."/>
            <person name="Liu X.H."/>
            <person name="Li Y.G."/>
            <person name="Kettle C.J."/>
            <person name="Jalonen R."/>
            <person name="Gaisberger H."/>
            <person name="Ma Y.Z."/>
            <person name="Qiu Y.X."/>
        </authorList>
    </citation>
    <scope>NUCLEOTIDE SEQUENCE [LARGE SCALE GENOMIC DNA]</scope>
    <source>
        <strain evidence="3">Hangzhou</strain>
    </source>
</reference>
<feature type="repeat" description="PPR" evidence="2">
    <location>
        <begin position="122"/>
        <end position="156"/>
    </location>
</feature>
<dbReference type="GO" id="GO:0003723">
    <property type="term" value="F:RNA binding"/>
    <property type="evidence" value="ECO:0007669"/>
    <property type="project" value="InterPro"/>
</dbReference>
<comment type="caution">
    <text evidence="3">The sequence shown here is derived from an EMBL/GenBank/DDBJ whole genome shotgun (WGS) entry which is preliminary data.</text>
</comment>
<evidence type="ECO:0000313" key="4">
    <source>
        <dbReference type="Proteomes" id="UP001415857"/>
    </source>
</evidence>
<dbReference type="AlphaFoldDB" id="A0AAP0R505"/>
<feature type="repeat" description="PPR" evidence="2">
    <location>
        <begin position="189"/>
        <end position="219"/>
    </location>
</feature>
<dbReference type="GO" id="GO:0009451">
    <property type="term" value="P:RNA modification"/>
    <property type="evidence" value="ECO:0007669"/>
    <property type="project" value="InterPro"/>
</dbReference>
<dbReference type="NCBIfam" id="TIGR00756">
    <property type="entry name" value="PPR"/>
    <property type="match status" value="4"/>
</dbReference>
<evidence type="ECO:0000256" key="2">
    <source>
        <dbReference type="PROSITE-ProRule" id="PRU00708"/>
    </source>
</evidence>
<keyword evidence="1" id="KW-0677">Repeat</keyword>
<sequence>MNRLRRSSFNTLKQQLPQATTTKSINAIINRLSAEGAHYDVLFTYSSMLKNNTPSDAYTFPSLLKACTSLELLSLGLSIHQRIVVDGYSSDAYIASSLINFYARFCYIDDARWVFDMMPERNVVPWTAIIGCYSRVGDVDSAFSMHDRMRHQGVQPSSVTLLGLLSGVSELLHVQCLHACTIQYGFGSDIALVNSLMNVYGRCGRVEDARDMFESMDQRDIVSWNSVVSGYAQVGNVRVVLQLLNRMRLEGVQPDQQTFGSLVSATAGQSKLEVARLVHGKILRAGFKLDAHIETSLIVMYLKCGIIDYSFRIFERTPDKDVILWTAMISGLLQNDCADKALTVFRWMLKSRMMPSTATIASALAACAQLGSLDQGTSIHGYILRQRMALDVPAQNSLVTMYAKCGSLEQSCAVFDRIDKRDVVSWNAIVAGYAQNGHLCKACSCSMK</sequence>
<evidence type="ECO:0000256" key="1">
    <source>
        <dbReference type="ARBA" id="ARBA00022737"/>
    </source>
</evidence>
<organism evidence="3 4">
    <name type="scientific">Liquidambar formosana</name>
    <name type="common">Formosan gum</name>
    <dbReference type="NCBI Taxonomy" id="63359"/>
    <lineage>
        <taxon>Eukaryota</taxon>
        <taxon>Viridiplantae</taxon>
        <taxon>Streptophyta</taxon>
        <taxon>Embryophyta</taxon>
        <taxon>Tracheophyta</taxon>
        <taxon>Spermatophyta</taxon>
        <taxon>Magnoliopsida</taxon>
        <taxon>eudicotyledons</taxon>
        <taxon>Gunneridae</taxon>
        <taxon>Pentapetalae</taxon>
        <taxon>Saxifragales</taxon>
        <taxon>Altingiaceae</taxon>
        <taxon>Liquidambar</taxon>
    </lineage>
</organism>
<name>A0AAP0R505_LIQFO</name>
<dbReference type="InterPro" id="IPR046960">
    <property type="entry name" value="PPR_At4g14850-like_plant"/>
</dbReference>
<dbReference type="PANTHER" id="PTHR24015:SF1854">
    <property type="entry name" value="OS07G0578800 PROTEIN"/>
    <property type="match status" value="1"/>
</dbReference>
<gene>
    <name evidence="3" type="ORF">L1049_010625</name>
</gene>
<feature type="repeat" description="PPR" evidence="2">
    <location>
        <begin position="220"/>
        <end position="254"/>
    </location>
</feature>
<dbReference type="PROSITE" id="PS51375">
    <property type="entry name" value="PPR"/>
    <property type="match status" value="4"/>
</dbReference>
<feature type="repeat" description="PPR" evidence="2">
    <location>
        <begin position="321"/>
        <end position="355"/>
    </location>
</feature>
<dbReference type="Pfam" id="PF13041">
    <property type="entry name" value="PPR_2"/>
    <property type="match status" value="2"/>
</dbReference>
<protein>
    <recommendedName>
        <fullName evidence="5">Pentatricopeptide repeat-containing protein</fullName>
    </recommendedName>
</protein>
<dbReference type="EMBL" id="JBBPBK010000016">
    <property type="protein sequence ID" value="KAK9268183.1"/>
    <property type="molecule type" value="Genomic_DNA"/>
</dbReference>
<dbReference type="Proteomes" id="UP001415857">
    <property type="component" value="Unassembled WGS sequence"/>
</dbReference>
<evidence type="ECO:0008006" key="5">
    <source>
        <dbReference type="Google" id="ProtNLM"/>
    </source>
</evidence>
<dbReference type="FunFam" id="1.25.40.10:FF:000196">
    <property type="entry name" value="Pentatricopeptide repeat-containing protein At4g14850"/>
    <property type="match status" value="1"/>
</dbReference>
<evidence type="ECO:0000313" key="3">
    <source>
        <dbReference type="EMBL" id="KAK9268183.1"/>
    </source>
</evidence>
<dbReference type="InterPro" id="IPR011990">
    <property type="entry name" value="TPR-like_helical_dom_sf"/>
</dbReference>
<dbReference type="Pfam" id="PF01535">
    <property type="entry name" value="PPR"/>
    <property type="match status" value="3"/>
</dbReference>
<dbReference type="FunFam" id="1.25.40.10:FF:000436">
    <property type="entry name" value="Pentatricopeptide repeat-containing protein At5g39350 family"/>
    <property type="match status" value="1"/>
</dbReference>
<dbReference type="InterPro" id="IPR002885">
    <property type="entry name" value="PPR_rpt"/>
</dbReference>
<proteinExistence type="predicted"/>
<dbReference type="Gene3D" id="1.25.40.10">
    <property type="entry name" value="Tetratricopeptide repeat domain"/>
    <property type="match status" value="4"/>
</dbReference>
<accession>A0AAP0R505</accession>
<dbReference type="PANTHER" id="PTHR24015">
    <property type="entry name" value="OS07G0578800 PROTEIN-RELATED"/>
    <property type="match status" value="1"/>
</dbReference>
<dbReference type="FunFam" id="1.25.40.10:FF:000682">
    <property type="entry name" value="Pentatricopeptide repeat-containing protein At3g16610"/>
    <property type="match status" value="1"/>
</dbReference>
<keyword evidence="4" id="KW-1185">Reference proteome</keyword>